<dbReference type="AlphaFoldDB" id="A0A5C5ZWL3"/>
<evidence type="ECO:0000313" key="1">
    <source>
        <dbReference type="EMBL" id="TWT90663.1"/>
    </source>
</evidence>
<sequence>MLDLGTPIDLVAHAPVGGYHTGGEAASEPTAWSALALARAGQDLRARLAGDWLAARQAADGSVGVMADQPEPRWPTALAILAWCEIDRHSPEPRYQDATRRAVEWALADRGWTGEPNENVGHDMTLTGWSWAADTHSWLEPTAYFVLALKAAGLAGHDRTREAVALLIDRLLPAGGCNYGNTIVLGQELLRHAQPTGIAAWALADEQVEDPRFERTLEALSALATEPMGVMSLSFVALGLTANGLDTRAVRDALSKAQSRVQNAGLQKLALHALAWQATDPAAPPLATVGAGSQ</sequence>
<accession>A0A5C5ZWL3</accession>
<gene>
    <name evidence="1" type="ORF">Mal64_10580</name>
</gene>
<dbReference type="Proteomes" id="UP000315440">
    <property type="component" value="Unassembled WGS sequence"/>
</dbReference>
<keyword evidence="2" id="KW-1185">Reference proteome</keyword>
<proteinExistence type="predicted"/>
<organism evidence="1 2">
    <name type="scientific">Pseudobythopirellula maris</name>
    <dbReference type="NCBI Taxonomy" id="2527991"/>
    <lineage>
        <taxon>Bacteria</taxon>
        <taxon>Pseudomonadati</taxon>
        <taxon>Planctomycetota</taxon>
        <taxon>Planctomycetia</taxon>
        <taxon>Pirellulales</taxon>
        <taxon>Lacipirellulaceae</taxon>
        <taxon>Pseudobythopirellula</taxon>
    </lineage>
</organism>
<dbReference type="SUPFAM" id="SSF48239">
    <property type="entry name" value="Terpenoid cyclases/Protein prenyltransferases"/>
    <property type="match status" value="1"/>
</dbReference>
<reference evidence="1 2" key="1">
    <citation type="submission" date="2019-02" db="EMBL/GenBank/DDBJ databases">
        <title>Deep-cultivation of Planctomycetes and their phenomic and genomic characterization uncovers novel biology.</title>
        <authorList>
            <person name="Wiegand S."/>
            <person name="Jogler M."/>
            <person name="Boedeker C."/>
            <person name="Pinto D."/>
            <person name="Vollmers J."/>
            <person name="Rivas-Marin E."/>
            <person name="Kohn T."/>
            <person name="Peeters S.H."/>
            <person name="Heuer A."/>
            <person name="Rast P."/>
            <person name="Oberbeckmann S."/>
            <person name="Bunk B."/>
            <person name="Jeske O."/>
            <person name="Meyerdierks A."/>
            <person name="Storesund J.E."/>
            <person name="Kallscheuer N."/>
            <person name="Luecker S."/>
            <person name="Lage O.M."/>
            <person name="Pohl T."/>
            <person name="Merkel B.J."/>
            <person name="Hornburger P."/>
            <person name="Mueller R.-W."/>
            <person name="Bruemmer F."/>
            <person name="Labrenz M."/>
            <person name="Spormann A.M."/>
            <person name="Op Den Camp H."/>
            <person name="Overmann J."/>
            <person name="Amann R."/>
            <person name="Jetten M.S.M."/>
            <person name="Mascher T."/>
            <person name="Medema M.H."/>
            <person name="Devos D.P."/>
            <person name="Kaster A.-K."/>
            <person name="Ovreas L."/>
            <person name="Rohde M."/>
            <person name="Galperin M.Y."/>
            <person name="Jogler C."/>
        </authorList>
    </citation>
    <scope>NUCLEOTIDE SEQUENCE [LARGE SCALE GENOMIC DNA]</scope>
    <source>
        <strain evidence="1 2">Mal64</strain>
    </source>
</reference>
<name>A0A5C5ZWL3_9BACT</name>
<dbReference type="Gene3D" id="1.50.10.20">
    <property type="match status" value="1"/>
</dbReference>
<dbReference type="InterPro" id="IPR008930">
    <property type="entry name" value="Terpenoid_cyclase/PrenylTrfase"/>
</dbReference>
<protein>
    <recommendedName>
        <fullName evidence="3">Prenyltransferase and squalene oxidase repeat protein</fullName>
    </recommendedName>
</protein>
<dbReference type="EMBL" id="SJPQ01000001">
    <property type="protein sequence ID" value="TWT90663.1"/>
    <property type="molecule type" value="Genomic_DNA"/>
</dbReference>
<evidence type="ECO:0000313" key="2">
    <source>
        <dbReference type="Proteomes" id="UP000315440"/>
    </source>
</evidence>
<comment type="caution">
    <text evidence="1">The sequence shown here is derived from an EMBL/GenBank/DDBJ whole genome shotgun (WGS) entry which is preliminary data.</text>
</comment>
<evidence type="ECO:0008006" key="3">
    <source>
        <dbReference type="Google" id="ProtNLM"/>
    </source>
</evidence>